<dbReference type="PANTHER" id="PTHR47504">
    <property type="entry name" value="RIGHT ORIGIN-BINDING PROTEIN"/>
    <property type="match status" value="1"/>
</dbReference>
<dbReference type="SUPFAM" id="SSF46689">
    <property type="entry name" value="Homeodomain-like"/>
    <property type="match status" value="2"/>
</dbReference>
<dbReference type="InterPro" id="IPR018060">
    <property type="entry name" value="HTH_AraC"/>
</dbReference>
<dbReference type="Proteomes" id="UP001596233">
    <property type="component" value="Unassembled WGS sequence"/>
</dbReference>
<dbReference type="RefSeq" id="WP_379234803.1">
    <property type="nucleotide sequence ID" value="NZ_JBHSTE010000004.1"/>
</dbReference>
<keyword evidence="6" id="KW-1185">Reference proteome</keyword>
<keyword evidence="2" id="KW-0238">DNA-binding</keyword>
<dbReference type="InterPro" id="IPR009057">
    <property type="entry name" value="Homeodomain-like_sf"/>
</dbReference>
<dbReference type="Gene3D" id="2.60.120.260">
    <property type="entry name" value="Galactose-binding domain-like"/>
    <property type="match status" value="1"/>
</dbReference>
<evidence type="ECO:0000313" key="5">
    <source>
        <dbReference type="EMBL" id="MFC6333379.1"/>
    </source>
</evidence>
<comment type="caution">
    <text evidence="5">The sequence shown here is derived from an EMBL/GenBank/DDBJ whole genome shotgun (WGS) entry which is preliminary data.</text>
</comment>
<dbReference type="PROSITE" id="PS00041">
    <property type="entry name" value="HTH_ARAC_FAMILY_1"/>
    <property type="match status" value="1"/>
</dbReference>
<feature type="domain" description="HTH araC/xylS-type" evidence="4">
    <location>
        <begin position="8"/>
        <end position="106"/>
    </location>
</feature>
<dbReference type="EMBL" id="JBHSTE010000004">
    <property type="protein sequence ID" value="MFC6333379.1"/>
    <property type="molecule type" value="Genomic_DNA"/>
</dbReference>
<dbReference type="Gene3D" id="1.10.10.60">
    <property type="entry name" value="Homeodomain-like"/>
    <property type="match status" value="2"/>
</dbReference>
<organism evidence="5 6">
    <name type="scientific">Paenibacillus septentrionalis</name>
    <dbReference type="NCBI Taxonomy" id="429342"/>
    <lineage>
        <taxon>Bacteria</taxon>
        <taxon>Bacillati</taxon>
        <taxon>Bacillota</taxon>
        <taxon>Bacilli</taxon>
        <taxon>Bacillales</taxon>
        <taxon>Paenibacillaceae</taxon>
        <taxon>Paenibacillus</taxon>
    </lineage>
</organism>
<keyword evidence="3" id="KW-0804">Transcription</keyword>
<evidence type="ECO:0000256" key="1">
    <source>
        <dbReference type="ARBA" id="ARBA00023015"/>
    </source>
</evidence>
<dbReference type="PANTHER" id="PTHR47504:SF6">
    <property type="entry name" value="ARAC-FAMILY TRANSCRIPTIONAL REGULATOR"/>
    <property type="match status" value="1"/>
</dbReference>
<dbReference type="Pfam" id="PF12833">
    <property type="entry name" value="HTH_18"/>
    <property type="match status" value="1"/>
</dbReference>
<evidence type="ECO:0000259" key="4">
    <source>
        <dbReference type="PROSITE" id="PS01124"/>
    </source>
</evidence>
<proteinExistence type="predicted"/>
<evidence type="ECO:0000313" key="6">
    <source>
        <dbReference type="Proteomes" id="UP001596233"/>
    </source>
</evidence>
<dbReference type="PROSITE" id="PS01124">
    <property type="entry name" value="HTH_ARAC_FAMILY_2"/>
    <property type="match status" value="1"/>
</dbReference>
<dbReference type="SMART" id="SM00342">
    <property type="entry name" value="HTH_ARAC"/>
    <property type="match status" value="1"/>
</dbReference>
<accession>A0ABW1V4M3</accession>
<keyword evidence="1" id="KW-0805">Transcription regulation</keyword>
<name>A0ABW1V4M3_9BACL</name>
<gene>
    <name evidence="5" type="ORF">ACFP56_12190</name>
</gene>
<evidence type="ECO:0000256" key="2">
    <source>
        <dbReference type="ARBA" id="ARBA00023125"/>
    </source>
</evidence>
<sequence length="299" mass="34335">MKYSNVTQRTIHYIEQHLTSKMVLDDFAQIVGYSKFHLTRVFKQEVGMAISEYIRMRRLAVAAMLLMHSEESILMIALELQFQSQEAFTRSFRESYAMPPGKYRKMMKTLIGMEEENMNNESMASEQSPIKGWFLSGSHPWQYTIGIDEKVFHSGAKSGVLQSSSQEVEDTEQFGTMMQSFQADDYLGKRLKMSCYIKSEDAYKCAAWCRVDNAAGDSIQFDNMHNRLITGTTDWNYYTIVLDVPEGSESIHFGVLLIGKGKVWADGFRFEVVDHKTPVTNMLDQIQLPKQPLNLDFSE</sequence>
<reference evidence="6" key="1">
    <citation type="journal article" date="2019" name="Int. J. Syst. Evol. Microbiol.">
        <title>The Global Catalogue of Microorganisms (GCM) 10K type strain sequencing project: providing services to taxonomists for standard genome sequencing and annotation.</title>
        <authorList>
            <consortium name="The Broad Institute Genomics Platform"/>
            <consortium name="The Broad Institute Genome Sequencing Center for Infectious Disease"/>
            <person name="Wu L."/>
            <person name="Ma J."/>
        </authorList>
    </citation>
    <scope>NUCLEOTIDE SEQUENCE [LARGE SCALE GENOMIC DNA]</scope>
    <source>
        <strain evidence="6">PCU 280</strain>
    </source>
</reference>
<protein>
    <submittedName>
        <fullName evidence="5">Helix-turn-helix transcriptional regulator</fullName>
    </submittedName>
</protein>
<evidence type="ECO:0000256" key="3">
    <source>
        <dbReference type="ARBA" id="ARBA00023163"/>
    </source>
</evidence>
<dbReference type="InterPro" id="IPR050959">
    <property type="entry name" value="MarA-like"/>
</dbReference>
<dbReference type="InterPro" id="IPR018062">
    <property type="entry name" value="HTH_AraC-typ_CS"/>
</dbReference>